<dbReference type="Proteomes" id="UP000699462">
    <property type="component" value="Unassembled WGS sequence"/>
</dbReference>
<dbReference type="GO" id="GO:0016020">
    <property type="term" value="C:membrane"/>
    <property type="evidence" value="ECO:0007669"/>
    <property type="project" value="UniProtKB-SubCell"/>
</dbReference>
<evidence type="ECO:0000256" key="3">
    <source>
        <dbReference type="ARBA" id="ARBA00022692"/>
    </source>
</evidence>
<keyword evidence="6" id="KW-0325">Glycoprotein</keyword>
<organism evidence="7 8">
    <name type="scientific">Paragonimus westermani</name>
    <dbReference type="NCBI Taxonomy" id="34504"/>
    <lineage>
        <taxon>Eukaryota</taxon>
        <taxon>Metazoa</taxon>
        <taxon>Spiralia</taxon>
        <taxon>Lophotrochozoa</taxon>
        <taxon>Platyhelminthes</taxon>
        <taxon>Trematoda</taxon>
        <taxon>Digenea</taxon>
        <taxon>Plagiorchiida</taxon>
        <taxon>Troglotremata</taxon>
        <taxon>Troglotrematidae</taxon>
        <taxon>Paragonimus</taxon>
    </lineage>
</organism>
<keyword evidence="8" id="KW-1185">Reference proteome</keyword>
<dbReference type="Pfam" id="PF01130">
    <property type="entry name" value="CD36"/>
    <property type="match status" value="1"/>
</dbReference>
<keyword evidence="5" id="KW-0472">Membrane</keyword>
<sequence length="348" mass="39453">MTLLGITMNFQNIFLKILYQNLVYAPGSKFFELWNATDVSRVRFVAYVYNLTNSQQVLNGGRPNFEEIGPFVYTEHIRRVNTYLSKENPPKTIRFNRKHVYSFNRTLSVGSPYEMKTTAPNIQYMHFGGTGQQPFLTYTIDELLWNNQYTVLGIKLANFGLFASRNTSETKTITMDTGVENIQAVGRVVELNGKRTHGLFRHDEADLIDGFVVERLPPGIEVGTNVKLLIPSMCRSVRVYAVNKTSSVHRKDVELVVFTGMLPEKSDPSTNWEERIYCNPEEACPPKGLISLKQCLRKSGGNLDVFTSLPRFLHADARIVKNLDGILEPNEVEHGSYIHVEPVCPVVV</sequence>
<proteinExistence type="inferred from homology"/>
<evidence type="ECO:0000256" key="4">
    <source>
        <dbReference type="ARBA" id="ARBA00022989"/>
    </source>
</evidence>
<comment type="subcellular location">
    <subcellularLocation>
        <location evidence="1">Membrane</location>
    </subcellularLocation>
</comment>
<dbReference type="PANTHER" id="PTHR11923">
    <property type="entry name" value="SCAVENGER RECEPTOR CLASS B TYPE-1 SR-B1"/>
    <property type="match status" value="1"/>
</dbReference>
<keyword evidence="4" id="KW-1133">Transmembrane helix</keyword>
<evidence type="ECO:0000256" key="2">
    <source>
        <dbReference type="ARBA" id="ARBA00010532"/>
    </source>
</evidence>
<reference evidence="7 8" key="1">
    <citation type="submission" date="2019-07" db="EMBL/GenBank/DDBJ databases">
        <title>Annotation for the trematode Paragonimus westermani.</title>
        <authorList>
            <person name="Choi Y.-J."/>
        </authorList>
    </citation>
    <scope>NUCLEOTIDE SEQUENCE [LARGE SCALE GENOMIC DNA]</scope>
    <source>
        <strain evidence="7">180907_Pwestermani</strain>
    </source>
</reference>
<keyword evidence="3" id="KW-0812">Transmembrane</keyword>
<name>A0A8T0DSV8_9TREM</name>
<comment type="caution">
    <text evidence="7">The sequence shown here is derived from an EMBL/GenBank/DDBJ whole genome shotgun (WGS) entry which is preliminary data.</text>
</comment>
<accession>A0A8T0DSV8</accession>
<comment type="similarity">
    <text evidence="2">Belongs to the CD36 family.</text>
</comment>
<dbReference type="GO" id="GO:0005044">
    <property type="term" value="F:scavenger receptor activity"/>
    <property type="evidence" value="ECO:0007669"/>
    <property type="project" value="TreeGrafter"/>
</dbReference>
<gene>
    <name evidence="7" type="ORF">P879_06367</name>
</gene>
<dbReference type="EMBL" id="JTDF01001303">
    <property type="protein sequence ID" value="KAF8570204.1"/>
    <property type="molecule type" value="Genomic_DNA"/>
</dbReference>
<dbReference type="InterPro" id="IPR002159">
    <property type="entry name" value="CD36_fam"/>
</dbReference>
<evidence type="ECO:0000313" key="8">
    <source>
        <dbReference type="Proteomes" id="UP000699462"/>
    </source>
</evidence>
<evidence type="ECO:0000313" key="7">
    <source>
        <dbReference type="EMBL" id="KAF8570204.1"/>
    </source>
</evidence>
<protein>
    <submittedName>
        <fullName evidence="7">Uncharacterized protein</fullName>
    </submittedName>
</protein>
<evidence type="ECO:0000256" key="6">
    <source>
        <dbReference type="ARBA" id="ARBA00023180"/>
    </source>
</evidence>
<dbReference type="OrthoDB" id="18585at2759"/>
<evidence type="ECO:0000256" key="5">
    <source>
        <dbReference type="ARBA" id="ARBA00023136"/>
    </source>
</evidence>
<dbReference type="PANTHER" id="PTHR11923:SF51">
    <property type="entry name" value="LYSOSOME MEMBRANE PROTEIN 2"/>
    <property type="match status" value="1"/>
</dbReference>
<evidence type="ECO:0000256" key="1">
    <source>
        <dbReference type="ARBA" id="ARBA00004370"/>
    </source>
</evidence>
<dbReference type="GO" id="GO:0005737">
    <property type="term" value="C:cytoplasm"/>
    <property type="evidence" value="ECO:0007669"/>
    <property type="project" value="TreeGrafter"/>
</dbReference>
<dbReference type="PRINTS" id="PR01609">
    <property type="entry name" value="CD36FAMILY"/>
</dbReference>
<dbReference type="AlphaFoldDB" id="A0A8T0DSV8"/>